<dbReference type="PANTHER" id="PTHR39081">
    <property type="entry name" value="MUT7-C DOMAIN-CONTAINING PROTEIN"/>
    <property type="match status" value="1"/>
</dbReference>
<dbReference type="AlphaFoldDB" id="A0A285NZQ0"/>
<proteinExistence type="predicted"/>
<dbReference type="InterPro" id="IPR002782">
    <property type="entry name" value="Mut7-C_RNAse_dom"/>
</dbReference>
<keyword evidence="3" id="KW-1185">Reference proteome</keyword>
<name>A0A285NZQ0_9AQUI</name>
<accession>A0A285NZQ0</accession>
<gene>
    <name evidence="2" type="ORF">SAMN06265353_1233</name>
</gene>
<sequence>MKFLLEADLEKLAKWLRFLGQDVLVLKGTINKRSIMEQGDRVFITTSRKWERHLKDWGVSYLVLPRDDWEVQLCLLLKHFRIRPTLLLSRCPYCNTELERVNKEKIKDLVPPLVYEFGYDFTQCPKCQGVFWKGSHFPRMKKMLRDILKRC</sequence>
<dbReference type="Pfam" id="PF01927">
    <property type="entry name" value="Mut7-C"/>
    <property type="match status" value="1"/>
</dbReference>
<dbReference type="OrthoDB" id="9797655at2"/>
<dbReference type="PANTHER" id="PTHR39081:SF1">
    <property type="entry name" value="MUT7-C RNASE DOMAIN-CONTAINING PROTEIN"/>
    <property type="match status" value="1"/>
</dbReference>
<reference evidence="3" key="1">
    <citation type="submission" date="2017-09" db="EMBL/GenBank/DDBJ databases">
        <authorList>
            <person name="Varghese N."/>
            <person name="Submissions S."/>
        </authorList>
    </citation>
    <scope>NUCLEOTIDE SEQUENCE [LARGE SCALE GENOMIC DNA]</scope>
    <source>
        <strain evidence="3">DSM 2913</strain>
    </source>
</reference>
<dbReference type="EMBL" id="OBEN01000007">
    <property type="protein sequence ID" value="SNZ14945.1"/>
    <property type="molecule type" value="Genomic_DNA"/>
</dbReference>
<protein>
    <recommendedName>
        <fullName evidence="1">Mut7-C RNAse domain-containing protein</fullName>
    </recommendedName>
</protein>
<evidence type="ECO:0000313" key="2">
    <source>
        <dbReference type="EMBL" id="SNZ14945.1"/>
    </source>
</evidence>
<evidence type="ECO:0000259" key="1">
    <source>
        <dbReference type="Pfam" id="PF01927"/>
    </source>
</evidence>
<feature type="domain" description="Mut7-C RNAse" evidence="1">
    <location>
        <begin position="1"/>
        <end position="143"/>
    </location>
</feature>
<organism evidence="2 3">
    <name type="scientific">Hydrogenobacter hydrogenophilus</name>
    <dbReference type="NCBI Taxonomy" id="35835"/>
    <lineage>
        <taxon>Bacteria</taxon>
        <taxon>Pseudomonadati</taxon>
        <taxon>Aquificota</taxon>
        <taxon>Aquificia</taxon>
        <taxon>Aquificales</taxon>
        <taxon>Aquificaceae</taxon>
        <taxon>Hydrogenobacter</taxon>
    </lineage>
</organism>
<evidence type="ECO:0000313" key="3">
    <source>
        <dbReference type="Proteomes" id="UP000218627"/>
    </source>
</evidence>
<dbReference type="Proteomes" id="UP000218627">
    <property type="component" value="Unassembled WGS sequence"/>
</dbReference>
<dbReference type="RefSeq" id="WP_096602455.1">
    <property type="nucleotide sequence ID" value="NZ_OBEN01000007.1"/>
</dbReference>